<evidence type="ECO:0000256" key="5">
    <source>
        <dbReference type="PROSITE-ProRule" id="PRU00520"/>
    </source>
</evidence>
<dbReference type="PANTHER" id="PTHR47268">
    <property type="entry name" value="ACYLPHOSPHATASE"/>
    <property type="match status" value="1"/>
</dbReference>
<dbReference type="GO" id="GO:0003998">
    <property type="term" value="F:acylphosphatase activity"/>
    <property type="evidence" value="ECO:0007669"/>
    <property type="project" value="UniProtKB-EC"/>
</dbReference>
<name>A0A7W8M6N9_9FIRM</name>
<dbReference type="Gene3D" id="3.30.70.100">
    <property type="match status" value="1"/>
</dbReference>
<evidence type="ECO:0000313" key="8">
    <source>
        <dbReference type="EMBL" id="MBB5265571.1"/>
    </source>
</evidence>
<comment type="similarity">
    <text evidence="1 6">Belongs to the acylphosphatase family.</text>
</comment>
<dbReference type="RefSeq" id="WP_183775536.1">
    <property type="nucleotide sequence ID" value="NZ_JACHFW010000012.1"/>
</dbReference>
<evidence type="ECO:0000259" key="7">
    <source>
        <dbReference type="PROSITE" id="PS51160"/>
    </source>
</evidence>
<dbReference type="PANTHER" id="PTHR47268:SF4">
    <property type="entry name" value="ACYLPHOSPHATASE"/>
    <property type="match status" value="1"/>
</dbReference>
<feature type="active site" evidence="5">
    <location>
        <position position="38"/>
    </location>
</feature>
<dbReference type="InterPro" id="IPR036046">
    <property type="entry name" value="Acylphosphatase-like_dom_sf"/>
</dbReference>
<dbReference type="Proteomes" id="UP000543642">
    <property type="component" value="Unassembled WGS sequence"/>
</dbReference>
<feature type="active site" evidence="5">
    <location>
        <position position="20"/>
    </location>
</feature>
<dbReference type="Pfam" id="PF00708">
    <property type="entry name" value="Acylphosphatase"/>
    <property type="match status" value="1"/>
</dbReference>
<comment type="caution">
    <text evidence="8">The sequence shown here is derived from an EMBL/GenBank/DDBJ whole genome shotgun (WGS) entry which is preliminary data.</text>
</comment>
<dbReference type="InterPro" id="IPR020456">
    <property type="entry name" value="Acylphosphatase"/>
</dbReference>
<dbReference type="SUPFAM" id="SSF54975">
    <property type="entry name" value="Acylphosphatase/BLUF domain-like"/>
    <property type="match status" value="1"/>
</dbReference>
<evidence type="ECO:0000313" key="9">
    <source>
        <dbReference type="Proteomes" id="UP000543642"/>
    </source>
</evidence>
<evidence type="ECO:0000256" key="3">
    <source>
        <dbReference type="ARBA" id="ARBA00015991"/>
    </source>
</evidence>
<reference evidence="8 9" key="1">
    <citation type="submission" date="2020-08" db="EMBL/GenBank/DDBJ databases">
        <title>Genomic Encyclopedia of Type Strains, Phase IV (KMG-IV): sequencing the most valuable type-strain genomes for metagenomic binning, comparative biology and taxonomic classification.</title>
        <authorList>
            <person name="Goeker M."/>
        </authorList>
    </citation>
    <scope>NUCLEOTIDE SEQUENCE [LARGE SCALE GENOMIC DNA]</scope>
    <source>
        <strain evidence="8 9">DSM 106146</strain>
    </source>
</reference>
<dbReference type="EMBL" id="JACHFW010000012">
    <property type="protein sequence ID" value="MBB5265571.1"/>
    <property type="molecule type" value="Genomic_DNA"/>
</dbReference>
<evidence type="ECO:0000256" key="6">
    <source>
        <dbReference type="RuleBase" id="RU004168"/>
    </source>
</evidence>
<dbReference type="PROSITE" id="PS51160">
    <property type="entry name" value="ACYLPHOSPHATASE_3"/>
    <property type="match status" value="1"/>
</dbReference>
<evidence type="ECO:0000256" key="2">
    <source>
        <dbReference type="ARBA" id="ARBA00012150"/>
    </source>
</evidence>
<evidence type="ECO:0000256" key="4">
    <source>
        <dbReference type="ARBA" id="ARBA00047645"/>
    </source>
</evidence>
<keyword evidence="5 8" id="KW-0378">Hydrolase</keyword>
<organism evidence="8 9">
    <name type="scientific">Catenibacillus scindens</name>
    <dbReference type="NCBI Taxonomy" id="673271"/>
    <lineage>
        <taxon>Bacteria</taxon>
        <taxon>Bacillati</taxon>
        <taxon>Bacillota</taxon>
        <taxon>Clostridia</taxon>
        <taxon>Lachnospirales</taxon>
        <taxon>Lachnospiraceae</taxon>
        <taxon>Catenibacillus</taxon>
    </lineage>
</organism>
<dbReference type="EC" id="3.6.1.7" evidence="2 5"/>
<protein>
    <recommendedName>
        <fullName evidence="3 5">acylphosphatase</fullName>
        <ecNumber evidence="2 5">3.6.1.7</ecNumber>
    </recommendedName>
</protein>
<feature type="domain" description="Acylphosphatase-like" evidence="7">
    <location>
        <begin position="5"/>
        <end position="91"/>
    </location>
</feature>
<evidence type="ECO:0000256" key="1">
    <source>
        <dbReference type="ARBA" id="ARBA00005614"/>
    </source>
</evidence>
<dbReference type="AlphaFoldDB" id="A0A7W8M6N9"/>
<gene>
    <name evidence="8" type="ORF">HNP82_002717</name>
</gene>
<dbReference type="InterPro" id="IPR001792">
    <property type="entry name" value="Acylphosphatase-like_dom"/>
</dbReference>
<sequence length="93" mass="10970">MGYVRKKVLFYGYVQGVGFRYFAKMNAQRFNVTGFVENLYDGSVHMEVEGKDYVVDAYLKTLQKGNRYIDVQRMDIKDIPLKGDKSFKVRDYF</sequence>
<proteinExistence type="inferred from homology"/>
<comment type="catalytic activity">
    <reaction evidence="4 5">
        <text>an acyl phosphate + H2O = a carboxylate + phosphate + H(+)</text>
        <dbReference type="Rhea" id="RHEA:14965"/>
        <dbReference type="ChEBI" id="CHEBI:15377"/>
        <dbReference type="ChEBI" id="CHEBI:15378"/>
        <dbReference type="ChEBI" id="CHEBI:29067"/>
        <dbReference type="ChEBI" id="CHEBI:43474"/>
        <dbReference type="ChEBI" id="CHEBI:59918"/>
        <dbReference type="EC" id="3.6.1.7"/>
    </reaction>
</comment>
<keyword evidence="9" id="KW-1185">Reference proteome</keyword>
<accession>A0A7W8M6N9</accession>